<dbReference type="Proteomes" id="UP001054945">
    <property type="component" value="Unassembled WGS sequence"/>
</dbReference>
<evidence type="ECO:0000313" key="2">
    <source>
        <dbReference type="EMBL" id="GIY44446.1"/>
    </source>
</evidence>
<organism evidence="2 3">
    <name type="scientific">Caerostris extrusa</name>
    <name type="common">Bark spider</name>
    <name type="synonym">Caerostris bankana</name>
    <dbReference type="NCBI Taxonomy" id="172846"/>
    <lineage>
        <taxon>Eukaryota</taxon>
        <taxon>Metazoa</taxon>
        <taxon>Ecdysozoa</taxon>
        <taxon>Arthropoda</taxon>
        <taxon>Chelicerata</taxon>
        <taxon>Arachnida</taxon>
        <taxon>Araneae</taxon>
        <taxon>Araneomorphae</taxon>
        <taxon>Entelegynae</taxon>
        <taxon>Araneoidea</taxon>
        <taxon>Araneidae</taxon>
        <taxon>Caerostris</taxon>
    </lineage>
</organism>
<accession>A0AAV4TH77</accession>
<reference evidence="2 3" key="1">
    <citation type="submission" date="2021-06" db="EMBL/GenBank/DDBJ databases">
        <title>Caerostris extrusa draft genome.</title>
        <authorList>
            <person name="Kono N."/>
            <person name="Arakawa K."/>
        </authorList>
    </citation>
    <scope>NUCLEOTIDE SEQUENCE [LARGE SCALE GENOMIC DNA]</scope>
</reference>
<comment type="caution">
    <text evidence="2">The sequence shown here is derived from an EMBL/GenBank/DDBJ whole genome shotgun (WGS) entry which is preliminary data.</text>
</comment>
<sequence>MANLTTFLSKSSADIAKERHKQAPTQTYSPQNAEFLYLKNQPDYDNKHFGDSTKIFLPSKTPQLRLQKILKFLCIHPIIKIRTSRIFRYSSLSLESGFFALLEKHTSGIWGHFFTIKI</sequence>
<evidence type="ECO:0000313" key="3">
    <source>
        <dbReference type="Proteomes" id="UP001054945"/>
    </source>
</evidence>
<evidence type="ECO:0000313" key="1">
    <source>
        <dbReference type="EMBL" id="GIY22701.1"/>
    </source>
</evidence>
<protein>
    <submittedName>
        <fullName evidence="2">Uncharacterized protein</fullName>
    </submittedName>
</protein>
<name>A0AAV4TH77_CAEEX</name>
<dbReference type="AlphaFoldDB" id="A0AAV4TH77"/>
<proteinExistence type="predicted"/>
<keyword evidence="3" id="KW-1185">Reference proteome</keyword>
<dbReference type="EMBL" id="BPLR01008184">
    <property type="protein sequence ID" value="GIY22701.1"/>
    <property type="molecule type" value="Genomic_DNA"/>
</dbReference>
<gene>
    <name evidence="2" type="ORF">CEXT_420261</name>
    <name evidence="1" type="ORF">CEXT_90281</name>
</gene>
<dbReference type="EMBL" id="BPLR01011140">
    <property type="protein sequence ID" value="GIY44446.1"/>
    <property type="molecule type" value="Genomic_DNA"/>
</dbReference>